<evidence type="ECO:0000313" key="2">
    <source>
        <dbReference type="Proteomes" id="UP000265520"/>
    </source>
</evidence>
<dbReference type="AlphaFoldDB" id="A0A392UJX3"/>
<dbReference type="EMBL" id="LXQA010828317">
    <property type="protein sequence ID" value="MCI72944.1"/>
    <property type="molecule type" value="Genomic_DNA"/>
</dbReference>
<dbReference type="Proteomes" id="UP000265520">
    <property type="component" value="Unassembled WGS sequence"/>
</dbReference>
<protein>
    <submittedName>
        <fullName evidence="1">Uncharacterized protein</fullName>
    </submittedName>
</protein>
<reference evidence="1 2" key="1">
    <citation type="journal article" date="2018" name="Front. Plant Sci.">
        <title>Red Clover (Trifolium pratense) and Zigzag Clover (T. medium) - A Picture of Genomic Similarities and Differences.</title>
        <authorList>
            <person name="Dluhosova J."/>
            <person name="Istvanek J."/>
            <person name="Nedelnik J."/>
            <person name="Repkova J."/>
        </authorList>
    </citation>
    <scope>NUCLEOTIDE SEQUENCE [LARGE SCALE GENOMIC DNA]</scope>
    <source>
        <strain evidence="2">cv. 10/8</strain>
        <tissue evidence="1">Leaf</tissue>
    </source>
</reference>
<sequence length="39" mass="4349">PDIGTTRERLALHYLRKPLSLADYRYDACSQGMGQVVGP</sequence>
<feature type="non-terminal residue" evidence="1">
    <location>
        <position position="1"/>
    </location>
</feature>
<keyword evidence="2" id="KW-1185">Reference proteome</keyword>
<comment type="caution">
    <text evidence="1">The sequence shown here is derived from an EMBL/GenBank/DDBJ whole genome shotgun (WGS) entry which is preliminary data.</text>
</comment>
<evidence type="ECO:0000313" key="1">
    <source>
        <dbReference type="EMBL" id="MCI72944.1"/>
    </source>
</evidence>
<accession>A0A392UJX3</accession>
<name>A0A392UJX3_9FABA</name>
<proteinExistence type="predicted"/>
<organism evidence="1 2">
    <name type="scientific">Trifolium medium</name>
    <dbReference type="NCBI Taxonomy" id="97028"/>
    <lineage>
        <taxon>Eukaryota</taxon>
        <taxon>Viridiplantae</taxon>
        <taxon>Streptophyta</taxon>
        <taxon>Embryophyta</taxon>
        <taxon>Tracheophyta</taxon>
        <taxon>Spermatophyta</taxon>
        <taxon>Magnoliopsida</taxon>
        <taxon>eudicotyledons</taxon>
        <taxon>Gunneridae</taxon>
        <taxon>Pentapetalae</taxon>
        <taxon>rosids</taxon>
        <taxon>fabids</taxon>
        <taxon>Fabales</taxon>
        <taxon>Fabaceae</taxon>
        <taxon>Papilionoideae</taxon>
        <taxon>50 kb inversion clade</taxon>
        <taxon>NPAAA clade</taxon>
        <taxon>Hologalegina</taxon>
        <taxon>IRL clade</taxon>
        <taxon>Trifolieae</taxon>
        <taxon>Trifolium</taxon>
    </lineage>
</organism>